<keyword evidence="6 8" id="KW-0378">Hydrolase</keyword>
<dbReference type="InterPro" id="IPR008283">
    <property type="entry name" value="Peptidase_M17_N"/>
</dbReference>
<comment type="subcellular location">
    <subcellularLocation>
        <location evidence="8">Cytoplasm</location>
    </subcellularLocation>
</comment>
<protein>
    <recommendedName>
        <fullName evidence="8">Probable cytosol aminopeptidase</fullName>
        <ecNumber evidence="8">3.4.11.1</ecNumber>
    </recommendedName>
    <alternativeName>
        <fullName evidence="8">Leucine aminopeptidase</fullName>
        <shortName evidence="8">LAP</shortName>
        <ecNumber evidence="8">3.4.11.10</ecNumber>
    </alternativeName>
    <alternativeName>
        <fullName evidence="8">Leucyl aminopeptidase</fullName>
    </alternativeName>
</protein>
<dbReference type="PROSITE" id="PS00631">
    <property type="entry name" value="CYTOSOL_AP"/>
    <property type="match status" value="1"/>
</dbReference>
<feature type="binding site" evidence="8">
    <location>
        <position position="299"/>
    </location>
    <ligand>
        <name>Mn(2+)</name>
        <dbReference type="ChEBI" id="CHEBI:29035"/>
        <label>2</label>
    </ligand>
</feature>
<feature type="active site" evidence="8">
    <location>
        <position position="288"/>
    </location>
</feature>
<feature type="active site" evidence="8">
    <location>
        <position position="362"/>
    </location>
</feature>
<dbReference type="NCBIfam" id="NF002073">
    <property type="entry name" value="PRK00913.1-2"/>
    <property type="match status" value="1"/>
</dbReference>
<dbReference type="GO" id="GO:0070006">
    <property type="term" value="F:metalloaminopeptidase activity"/>
    <property type="evidence" value="ECO:0007669"/>
    <property type="project" value="InterPro"/>
</dbReference>
<dbReference type="GO" id="GO:0030145">
    <property type="term" value="F:manganese ion binding"/>
    <property type="evidence" value="ECO:0007669"/>
    <property type="project" value="UniProtKB-UniRule"/>
</dbReference>
<dbReference type="EC" id="3.4.11.10" evidence="8"/>
<evidence type="ECO:0000256" key="1">
    <source>
        <dbReference type="ARBA" id="ARBA00000135"/>
    </source>
</evidence>
<dbReference type="Gene3D" id="3.40.630.10">
    <property type="entry name" value="Zn peptidases"/>
    <property type="match status" value="1"/>
</dbReference>
<evidence type="ECO:0000256" key="4">
    <source>
        <dbReference type="ARBA" id="ARBA00022438"/>
    </source>
</evidence>
<evidence type="ECO:0000256" key="5">
    <source>
        <dbReference type="ARBA" id="ARBA00022670"/>
    </source>
</evidence>
<dbReference type="GO" id="GO:0006508">
    <property type="term" value="P:proteolysis"/>
    <property type="evidence" value="ECO:0007669"/>
    <property type="project" value="UniProtKB-KW"/>
</dbReference>
<keyword evidence="4 8" id="KW-0031">Aminopeptidase</keyword>
<name>A0A831WP56_PROAE</name>
<evidence type="ECO:0000256" key="3">
    <source>
        <dbReference type="ARBA" id="ARBA00009528"/>
    </source>
</evidence>
<evidence type="ECO:0000256" key="2">
    <source>
        <dbReference type="ARBA" id="ARBA00000967"/>
    </source>
</evidence>
<reference evidence="10" key="1">
    <citation type="journal article" date="2020" name="mSystems">
        <title>Genome- and Community-Level Interaction Insights into Carbon Utilization and Element Cycling Functions of Hydrothermarchaeota in Hydrothermal Sediment.</title>
        <authorList>
            <person name="Zhou Z."/>
            <person name="Liu Y."/>
            <person name="Xu W."/>
            <person name="Pan J."/>
            <person name="Luo Z.H."/>
            <person name="Li M."/>
        </authorList>
    </citation>
    <scope>NUCLEOTIDE SEQUENCE [LARGE SCALE GENOMIC DNA]</scope>
    <source>
        <strain evidence="10">SpSt-1181</strain>
    </source>
</reference>
<dbReference type="Pfam" id="PF02789">
    <property type="entry name" value="Peptidase_M17_N"/>
    <property type="match status" value="1"/>
</dbReference>
<keyword evidence="8" id="KW-0479">Metal-binding</keyword>
<feature type="domain" description="Cytosol aminopeptidase" evidence="9">
    <location>
        <begin position="356"/>
        <end position="363"/>
    </location>
</feature>
<organism evidence="10">
    <name type="scientific">Prosthecochloris aestuarii</name>
    <dbReference type="NCBI Taxonomy" id="1102"/>
    <lineage>
        <taxon>Bacteria</taxon>
        <taxon>Pseudomonadati</taxon>
        <taxon>Chlorobiota</taxon>
        <taxon>Chlorobiia</taxon>
        <taxon>Chlorobiales</taxon>
        <taxon>Chlorobiaceae</taxon>
        <taxon>Prosthecochloris</taxon>
    </lineage>
</organism>
<feature type="binding site" evidence="8">
    <location>
        <position position="360"/>
    </location>
    <ligand>
        <name>Mn(2+)</name>
        <dbReference type="ChEBI" id="CHEBI:29035"/>
        <label>2</label>
    </ligand>
</feature>
<keyword evidence="7 8" id="KW-0464">Manganese</keyword>
<evidence type="ECO:0000256" key="7">
    <source>
        <dbReference type="ARBA" id="ARBA00023211"/>
    </source>
</evidence>
<dbReference type="PRINTS" id="PR00481">
    <property type="entry name" value="LAMNOPPTDASE"/>
</dbReference>
<dbReference type="Gene3D" id="3.40.220.10">
    <property type="entry name" value="Leucine Aminopeptidase, subunit E, domain 1"/>
    <property type="match status" value="1"/>
</dbReference>
<comment type="function">
    <text evidence="8">Presumably involved in the processing and regular turnover of intracellular proteins. Catalyzes the removal of unsubstituted N-terminal amino acids from various peptides.</text>
</comment>
<dbReference type="InterPro" id="IPR000819">
    <property type="entry name" value="Peptidase_M17_C"/>
</dbReference>
<dbReference type="GO" id="GO:0005737">
    <property type="term" value="C:cytoplasm"/>
    <property type="evidence" value="ECO:0007669"/>
    <property type="project" value="UniProtKB-SubCell"/>
</dbReference>
<feature type="binding site" evidence="8">
    <location>
        <position position="281"/>
    </location>
    <ligand>
        <name>Mn(2+)</name>
        <dbReference type="ChEBI" id="CHEBI:29035"/>
        <label>1</label>
    </ligand>
</feature>
<sequence>MKTEISVSKQSLKNIKTSLLVLPFTSRAAKKEAGKHLEALGLDAWSLKDFKAAAGDTLLLYTGKAGIKSSRVLLAGLGEGASADDFRKVGMAIAGKAMSLEAEHIALDASSVSAWAASSGQDIEKVIEILVSSVLNGTYRFERLKSGIPDKHAGRKKQKKDKGIGELVLRVNAGSMKDARQGADKGLIIASCQAVARDLVNLPGNLLNAVDIARYATESGRLYGYKTTVFGKTEIERLGMGGLLAVNKGSKEPPTFSVLDYTPSSKPEKTVLLVGKGVTFDSGGISIKPANGMDDMKSDMAGAAAVIGTVEAAARMELPLRVIGVVPATDNMPGGAAQKPGDVITTYSGITVEVGNTDAEGRLILADALSYAIREYEPDVVVDLATLTGACIVALGYGVAGLFSNDDQLAASLYESGQETGEKIWRLPLWDEYDDLIKSDVADVHNTGGKGAGTITAAKFLQKFTEGHRHWAHLDIAGPSFATKPGGGKMQGGTGFGVSLLVDYLRTLQDS</sequence>
<comment type="cofactor">
    <cofactor evidence="8">
        <name>Mn(2+)</name>
        <dbReference type="ChEBI" id="CHEBI:29035"/>
    </cofactor>
    <text evidence="8">Binds 2 manganese ions per subunit.</text>
</comment>
<dbReference type="EC" id="3.4.11.1" evidence="8"/>
<evidence type="ECO:0000256" key="6">
    <source>
        <dbReference type="ARBA" id="ARBA00022801"/>
    </source>
</evidence>
<feature type="binding site" evidence="8">
    <location>
        <position position="358"/>
    </location>
    <ligand>
        <name>Mn(2+)</name>
        <dbReference type="ChEBI" id="CHEBI:29035"/>
        <label>1</label>
    </ligand>
</feature>
<evidence type="ECO:0000313" key="10">
    <source>
        <dbReference type="EMBL" id="HED31268.1"/>
    </source>
</evidence>
<dbReference type="SUPFAM" id="SSF52949">
    <property type="entry name" value="Macro domain-like"/>
    <property type="match status" value="1"/>
</dbReference>
<dbReference type="InterPro" id="IPR043472">
    <property type="entry name" value="Macro_dom-like"/>
</dbReference>
<comment type="similarity">
    <text evidence="3 8">Belongs to the peptidase M17 family.</text>
</comment>
<dbReference type="SUPFAM" id="SSF53187">
    <property type="entry name" value="Zn-dependent exopeptidases"/>
    <property type="match status" value="1"/>
</dbReference>
<dbReference type="InterPro" id="IPR011356">
    <property type="entry name" value="Leucine_aapep/pepB"/>
</dbReference>
<dbReference type="AlphaFoldDB" id="A0A831WP56"/>
<accession>A0A831WP56</accession>
<dbReference type="Proteomes" id="UP000886335">
    <property type="component" value="Unassembled WGS sequence"/>
</dbReference>
<dbReference type="CDD" id="cd00433">
    <property type="entry name" value="Peptidase_M17"/>
    <property type="match status" value="1"/>
</dbReference>
<proteinExistence type="inferred from homology"/>
<gene>
    <name evidence="8" type="primary">pepA</name>
    <name evidence="10" type="ORF">ENN50_06230</name>
</gene>
<feature type="binding site" evidence="8">
    <location>
        <position position="360"/>
    </location>
    <ligand>
        <name>Mn(2+)</name>
        <dbReference type="ChEBI" id="CHEBI:29035"/>
        <label>1</label>
    </ligand>
</feature>
<comment type="catalytic activity">
    <reaction evidence="2 8">
        <text>Release of an N-terminal amino acid, preferentially leucine, but not glutamic or aspartic acids.</text>
        <dbReference type="EC" id="3.4.11.10"/>
    </reaction>
</comment>
<dbReference type="PANTHER" id="PTHR11963:SF23">
    <property type="entry name" value="CYTOSOL AMINOPEPTIDASE"/>
    <property type="match status" value="1"/>
</dbReference>
<dbReference type="InterPro" id="IPR023042">
    <property type="entry name" value="Peptidase_M17_leu_NH2_pept"/>
</dbReference>
<keyword evidence="8" id="KW-0963">Cytoplasm</keyword>
<comment type="caution">
    <text evidence="10">The sequence shown here is derived from an EMBL/GenBank/DDBJ whole genome shotgun (WGS) entry which is preliminary data.</text>
</comment>
<feature type="binding site" evidence="8">
    <location>
        <position position="276"/>
    </location>
    <ligand>
        <name>Mn(2+)</name>
        <dbReference type="ChEBI" id="CHEBI:29035"/>
        <label>2</label>
    </ligand>
</feature>
<dbReference type="NCBIfam" id="NF002082">
    <property type="entry name" value="PRK00913.3-4"/>
    <property type="match status" value="1"/>
</dbReference>
<evidence type="ECO:0000259" key="9">
    <source>
        <dbReference type="PROSITE" id="PS00631"/>
    </source>
</evidence>
<feature type="binding site" evidence="8">
    <location>
        <position position="281"/>
    </location>
    <ligand>
        <name>Mn(2+)</name>
        <dbReference type="ChEBI" id="CHEBI:29035"/>
        <label>2</label>
    </ligand>
</feature>
<comment type="catalytic activity">
    <reaction evidence="1 8">
        <text>Release of an N-terminal amino acid, Xaa-|-Yaa-, in which Xaa is preferably Leu, but may be other amino acids including Pro although not Arg or Lys, and Yaa may be Pro. Amino acid amides and methyl esters are also readily hydrolyzed, but rates on arylamides are exceedingly low.</text>
        <dbReference type="EC" id="3.4.11.1"/>
    </reaction>
</comment>
<dbReference type="HAMAP" id="MF_00181">
    <property type="entry name" value="Cytosol_peptidase_M17"/>
    <property type="match status" value="1"/>
</dbReference>
<dbReference type="PANTHER" id="PTHR11963">
    <property type="entry name" value="LEUCINE AMINOPEPTIDASE-RELATED"/>
    <property type="match status" value="1"/>
</dbReference>
<dbReference type="NCBIfam" id="NF002074">
    <property type="entry name" value="PRK00913.1-4"/>
    <property type="match status" value="1"/>
</dbReference>
<dbReference type="Pfam" id="PF00883">
    <property type="entry name" value="Peptidase_M17"/>
    <property type="match status" value="1"/>
</dbReference>
<evidence type="ECO:0000256" key="8">
    <source>
        <dbReference type="HAMAP-Rule" id="MF_00181"/>
    </source>
</evidence>
<keyword evidence="5 8" id="KW-0645">Protease</keyword>
<dbReference type="EMBL" id="DSBW01000140">
    <property type="protein sequence ID" value="HED31268.1"/>
    <property type="molecule type" value="Genomic_DNA"/>
</dbReference>